<evidence type="ECO:0000313" key="2">
    <source>
        <dbReference type="Proteomes" id="UP000596202"/>
    </source>
</evidence>
<evidence type="ECO:0000313" key="1">
    <source>
        <dbReference type="EMBL" id="QQU00366.1"/>
    </source>
</evidence>
<organism evidence="1 2">
    <name type="scientific">Myroides odoratus</name>
    <name type="common">Flavobacterium odoratum</name>
    <dbReference type="NCBI Taxonomy" id="256"/>
    <lineage>
        <taxon>Bacteria</taxon>
        <taxon>Pseudomonadati</taxon>
        <taxon>Bacteroidota</taxon>
        <taxon>Flavobacteriia</taxon>
        <taxon>Flavobacteriales</taxon>
        <taxon>Flavobacteriaceae</taxon>
        <taxon>Myroides</taxon>
    </lineage>
</organism>
<gene>
    <name evidence="1" type="ORF">I6I88_00915</name>
</gene>
<dbReference type="RefSeq" id="WP_002989717.1">
    <property type="nucleotide sequence ID" value="NZ_CP068108.1"/>
</dbReference>
<proteinExistence type="predicted"/>
<sequence>MEKEKIALDKAKQVLSDFKKKYFSDSFKVYDPEKVENNTYYKFPYNVWEIFVDVPQEQFGGIGLFSIYIKDDTMEPFMFHDGGAEGRTPDLEILKKNGKYVIGEEWKRENR</sequence>
<dbReference type="AlphaFoldDB" id="A0A9Q6ZCY8"/>
<reference evidence="1 2" key="1">
    <citation type="submission" date="2021-01" db="EMBL/GenBank/DDBJ databases">
        <title>FDA dAtabase for Regulatory Grade micrObial Sequences (FDA-ARGOS): Supporting development and validation of Infectious Disease Dx tests.</title>
        <authorList>
            <person name="Sproer C."/>
            <person name="Gronow S."/>
            <person name="Severitt S."/>
            <person name="Schroder I."/>
            <person name="Tallon L."/>
            <person name="Sadzewicz L."/>
            <person name="Zhao X."/>
            <person name="Boylan J."/>
            <person name="Ott S."/>
            <person name="Bowen H."/>
            <person name="Vavikolanu K."/>
            <person name="Mehta A."/>
            <person name="Aluvathingal J."/>
            <person name="Nadendla S."/>
            <person name="Lowell S."/>
            <person name="Myers T."/>
            <person name="Yan Y."/>
            <person name="Sichtig H."/>
        </authorList>
    </citation>
    <scope>NUCLEOTIDE SEQUENCE [LARGE SCALE GENOMIC DNA]</scope>
    <source>
        <strain evidence="1 2">FDAARGOS_1131</strain>
    </source>
</reference>
<protein>
    <submittedName>
        <fullName evidence="1">Uncharacterized protein</fullName>
    </submittedName>
</protein>
<name>A0A9Q6ZCY8_MYROD</name>
<dbReference type="GeneID" id="93526189"/>
<accession>A0A9Q6ZCY8</accession>
<dbReference type="OrthoDB" id="1452840at2"/>
<dbReference type="Proteomes" id="UP000596202">
    <property type="component" value="Chromosome"/>
</dbReference>
<dbReference type="EMBL" id="CP068108">
    <property type="protein sequence ID" value="QQU00366.1"/>
    <property type="molecule type" value="Genomic_DNA"/>
</dbReference>